<evidence type="ECO:0000313" key="2">
    <source>
        <dbReference type="Proteomes" id="UP000828251"/>
    </source>
</evidence>
<evidence type="ECO:0000313" key="1">
    <source>
        <dbReference type="EMBL" id="KAH1081787.1"/>
    </source>
</evidence>
<name>A0A9D4A1Y4_9ROSI</name>
<proteinExistence type="predicted"/>
<organism evidence="1 2">
    <name type="scientific">Gossypium stocksii</name>
    <dbReference type="NCBI Taxonomy" id="47602"/>
    <lineage>
        <taxon>Eukaryota</taxon>
        <taxon>Viridiplantae</taxon>
        <taxon>Streptophyta</taxon>
        <taxon>Embryophyta</taxon>
        <taxon>Tracheophyta</taxon>
        <taxon>Spermatophyta</taxon>
        <taxon>Magnoliopsida</taxon>
        <taxon>eudicotyledons</taxon>
        <taxon>Gunneridae</taxon>
        <taxon>Pentapetalae</taxon>
        <taxon>rosids</taxon>
        <taxon>malvids</taxon>
        <taxon>Malvales</taxon>
        <taxon>Malvaceae</taxon>
        <taxon>Malvoideae</taxon>
        <taxon>Gossypium</taxon>
    </lineage>
</organism>
<gene>
    <name evidence="1" type="ORF">J1N35_021548</name>
</gene>
<dbReference type="AlphaFoldDB" id="A0A9D4A1Y4"/>
<keyword evidence="2" id="KW-1185">Reference proteome</keyword>
<evidence type="ECO:0008006" key="3">
    <source>
        <dbReference type="Google" id="ProtNLM"/>
    </source>
</evidence>
<dbReference type="Proteomes" id="UP000828251">
    <property type="component" value="Unassembled WGS sequence"/>
</dbReference>
<comment type="caution">
    <text evidence="1">The sequence shown here is derived from an EMBL/GenBank/DDBJ whole genome shotgun (WGS) entry which is preliminary data.</text>
</comment>
<protein>
    <recommendedName>
        <fullName evidence="3">Reverse transcriptase zinc-binding domain-containing protein</fullName>
    </recommendedName>
</protein>
<accession>A0A9D4A1Y4</accession>
<dbReference type="OrthoDB" id="1105204at2759"/>
<sequence>MLILIQQRVKVFSSGILKDELDGIQAVTGIKIGKLRVRYLGVPLVIEGLLQLILLNAVFQRINQLCSRFLSEGKDEPVKGGRHIKAILTKQGSLWIAWLYASVTKDCFFWQLQGTKGGSWTWRKILKMRSVAITALKLPIDAGITVSRYWKEIRKKKEKVLWDRLVSWMAILDRLLTKEKLISY</sequence>
<reference evidence="1 2" key="1">
    <citation type="journal article" date="2021" name="Plant Biotechnol. J.">
        <title>Multi-omics assisted identification of the key and species-specific regulatory components of drought-tolerant mechanisms in Gossypium stocksii.</title>
        <authorList>
            <person name="Yu D."/>
            <person name="Ke L."/>
            <person name="Zhang D."/>
            <person name="Wu Y."/>
            <person name="Sun Y."/>
            <person name="Mei J."/>
            <person name="Sun J."/>
            <person name="Sun Y."/>
        </authorList>
    </citation>
    <scope>NUCLEOTIDE SEQUENCE [LARGE SCALE GENOMIC DNA]</scope>
    <source>
        <strain evidence="2">cv. E1</strain>
        <tissue evidence="1">Leaf</tissue>
    </source>
</reference>
<dbReference type="EMBL" id="JAIQCV010000007">
    <property type="protein sequence ID" value="KAH1081787.1"/>
    <property type="molecule type" value="Genomic_DNA"/>
</dbReference>